<evidence type="ECO:0008006" key="5">
    <source>
        <dbReference type="Google" id="ProtNLM"/>
    </source>
</evidence>
<evidence type="ECO:0000313" key="3">
    <source>
        <dbReference type="EMBL" id="CAG9310339.1"/>
    </source>
</evidence>
<feature type="coiled-coil region" evidence="1">
    <location>
        <begin position="99"/>
        <end position="289"/>
    </location>
</feature>
<evidence type="ECO:0000256" key="2">
    <source>
        <dbReference type="SAM" id="MobiDB-lite"/>
    </source>
</evidence>
<keyword evidence="1" id="KW-0175">Coiled coil</keyword>
<gene>
    <name evidence="3" type="ORF">BSTOLATCC_MIC1191</name>
</gene>
<accession>A0AAU9I5E8</accession>
<evidence type="ECO:0000313" key="4">
    <source>
        <dbReference type="Proteomes" id="UP001162131"/>
    </source>
</evidence>
<reference evidence="3" key="1">
    <citation type="submission" date="2021-09" db="EMBL/GenBank/DDBJ databases">
        <authorList>
            <consortium name="AG Swart"/>
            <person name="Singh M."/>
            <person name="Singh A."/>
            <person name="Seah K."/>
            <person name="Emmerich C."/>
        </authorList>
    </citation>
    <scope>NUCLEOTIDE SEQUENCE</scope>
    <source>
        <strain evidence="3">ATCC30299</strain>
    </source>
</reference>
<dbReference type="Proteomes" id="UP001162131">
    <property type="component" value="Unassembled WGS sequence"/>
</dbReference>
<protein>
    <recommendedName>
        <fullName evidence="5">Trichohyalin-plectin-homology domain-containing protein</fullName>
    </recommendedName>
</protein>
<dbReference type="EMBL" id="CAJZBQ010000002">
    <property type="protein sequence ID" value="CAG9310339.1"/>
    <property type="molecule type" value="Genomic_DNA"/>
</dbReference>
<sequence>MESRRYLQHKNDGEWAAVINAQAATTKFLQEEEKQLQALSKKFYKEELDRQIREKVSYKQQTLEELNKERQFLSAQQLAMQNFEAKKRNEDKSFQDVFSKEYSNIINEKQRKINQEREASILEEQERIRKAQFEMDHEYQKTYEGKLRFVSLQREELRKQEEEKRRQQQLKAVEKYRDKAEIEKNIKEMEAKERAYKEFYEKRLEDQERKLKNYKAIANEKEIYETEMRNKEWERIAQERAAMKEQLEKNIKEKALADMKTELDRQIEARKKEKELASLEGIRDQERARNNAKYVELQRSLENERNLRGKKELQEALEKQLIEKQSSFKTQQEMNELEKRYNMNILKKIENQNKIAFPGVPGIHTTESPLRQQFAKIYLRPGFETSQSSERAALNQSYDDARQASKSVLGNPITRKNMYYWPDPNQHNPITNPIGSNAPRILPGQRVPKGNESRSKLAIATANSIFG</sequence>
<dbReference type="AlphaFoldDB" id="A0AAU9I5E8"/>
<organism evidence="3 4">
    <name type="scientific">Blepharisma stoltei</name>
    <dbReference type="NCBI Taxonomy" id="1481888"/>
    <lineage>
        <taxon>Eukaryota</taxon>
        <taxon>Sar</taxon>
        <taxon>Alveolata</taxon>
        <taxon>Ciliophora</taxon>
        <taxon>Postciliodesmatophora</taxon>
        <taxon>Heterotrichea</taxon>
        <taxon>Heterotrichida</taxon>
        <taxon>Blepharismidae</taxon>
        <taxon>Blepharisma</taxon>
    </lineage>
</organism>
<feature type="compositionally biased region" description="Polar residues" evidence="2">
    <location>
        <begin position="390"/>
        <end position="408"/>
    </location>
</feature>
<feature type="region of interest" description="Disordered" evidence="2">
    <location>
        <begin position="390"/>
        <end position="409"/>
    </location>
</feature>
<proteinExistence type="predicted"/>
<feature type="coiled-coil region" evidence="1">
    <location>
        <begin position="29"/>
        <end position="61"/>
    </location>
</feature>
<evidence type="ECO:0000256" key="1">
    <source>
        <dbReference type="SAM" id="Coils"/>
    </source>
</evidence>
<keyword evidence="4" id="KW-1185">Reference proteome</keyword>
<name>A0AAU9I5E8_9CILI</name>
<comment type="caution">
    <text evidence="3">The sequence shown here is derived from an EMBL/GenBank/DDBJ whole genome shotgun (WGS) entry which is preliminary data.</text>
</comment>